<evidence type="ECO:0000313" key="3">
    <source>
        <dbReference type="EMBL" id="PYI53350.1"/>
    </source>
</evidence>
<dbReference type="PANTHER" id="PTHR43649:SF33">
    <property type="entry name" value="POLYGALACTURONAN_RHAMNOGALACTURONAN-BINDING PROTEIN YTCQ"/>
    <property type="match status" value="1"/>
</dbReference>
<organism evidence="3 4">
    <name type="scientific">Paenibacillus flagellatus</name>
    <dbReference type="NCBI Taxonomy" id="2211139"/>
    <lineage>
        <taxon>Bacteria</taxon>
        <taxon>Bacillati</taxon>
        <taxon>Bacillota</taxon>
        <taxon>Bacilli</taxon>
        <taxon>Bacillales</taxon>
        <taxon>Paenibacillaceae</taxon>
        <taxon>Paenibacillus</taxon>
    </lineage>
</organism>
<dbReference type="PANTHER" id="PTHR43649">
    <property type="entry name" value="ARABINOSE-BINDING PROTEIN-RELATED"/>
    <property type="match status" value="1"/>
</dbReference>
<proteinExistence type="predicted"/>
<dbReference type="OrthoDB" id="9787283at2"/>
<evidence type="ECO:0000256" key="1">
    <source>
        <dbReference type="ARBA" id="ARBA00022729"/>
    </source>
</evidence>
<accession>A0A2V5KGM5</accession>
<dbReference type="EMBL" id="QJVJ01000007">
    <property type="protein sequence ID" value="PYI53350.1"/>
    <property type="molecule type" value="Genomic_DNA"/>
</dbReference>
<evidence type="ECO:0008006" key="5">
    <source>
        <dbReference type="Google" id="ProtNLM"/>
    </source>
</evidence>
<feature type="chain" id="PRO_5039012600" description="ABC transporter substrate-binding protein" evidence="2">
    <location>
        <begin position="28"/>
        <end position="513"/>
    </location>
</feature>
<dbReference type="SUPFAM" id="SSF53850">
    <property type="entry name" value="Periplasmic binding protein-like II"/>
    <property type="match status" value="1"/>
</dbReference>
<dbReference type="Gene3D" id="3.40.190.10">
    <property type="entry name" value="Periplasmic binding protein-like II"/>
    <property type="match status" value="2"/>
</dbReference>
<protein>
    <recommendedName>
        <fullName evidence="5">ABC transporter substrate-binding protein</fullName>
    </recommendedName>
</protein>
<dbReference type="RefSeq" id="WP_110841123.1">
    <property type="nucleotide sequence ID" value="NZ_QJVJ01000007.1"/>
</dbReference>
<keyword evidence="1 2" id="KW-0732">Signal</keyword>
<feature type="signal peptide" evidence="2">
    <location>
        <begin position="1"/>
        <end position="27"/>
    </location>
</feature>
<gene>
    <name evidence="3" type="ORF">DLM86_16320</name>
</gene>
<dbReference type="PROSITE" id="PS51257">
    <property type="entry name" value="PROKAR_LIPOPROTEIN"/>
    <property type="match status" value="1"/>
</dbReference>
<sequence length="513" mass="57124">MKKAFIGKAALCLTVAAAAGCSGQKEAGPGGDAGSSTAPGDKSEKIKIEMMAASWTGGGWPDNNHPVIQYINQKFNVDLQIQWVPNANFAEKLNVVSASGKMPDAIRVDSGMFLKWVNEGVFLDIQPYLSDYPTLKNVAKPEEWALLNPKGKLYGIPIYETAQNSLYVRADWMENLGLPLPKADEFTIDRFYEIAKAFTTQDPDKNGKADTYGFSALGNSLQLGNPQLLAAFGIANGWKEENGKLVPMETQADEWVRFLTFMKKAYEEGVLDKDFITNTNFNTKYAQGKVGFAIDMHYQFSQQTNQQLQSIAPNGKFVELSPPIGANGMRGTRTPSSGMLKLVLSKDMDEKKRKRMLEMLDWWVSPEGEDIIKNGIEGVHYQKKSDGTYEMTDALKAEGEGRQSLLWNWMLRGSSNTFNIYKWSQPKWAEEMEKSITNAKKYPYKNASDGYLSSSETFTKQGKALSDKFLQSVLEIIAGKKPVESIRDTIADWKKNGGDKIVEEVNTAFQAKS</sequence>
<evidence type="ECO:0000313" key="4">
    <source>
        <dbReference type="Proteomes" id="UP000247476"/>
    </source>
</evidence>
<name>A0A2V5KGM5_9BACL</name>
<keyword evidence="4" id="KW-1185">Reference proteome</keyword>
<dbReference type="InterPro" id="IPR050490">
    <property type="entry name" value="Bact_solute-bd_prot1"/>
</dbReference>
<evidence type="ECO:0000256" key="2">
    <source>
        <dbReference type="SAM" id="SignalP"/>
    </source>
</evidence>
<dbReference type="Proteomes" id="UP000247476">
    <property type="component" value="Unassembled WGS sequence"/>
</dbReference>
<comment type="caution">
    <text evidence="3">The sequence shown here is derived from an EMBL/GenBank/DDBJ whole genome shotgun (WGS) entry which is preliminary data.</text>
</comment>
<reference evidence="3 4" key="1">
    <citation type="submission" date="2018-05" db="EMBL/GenBank/DDBJ databases">
        <title>Paenibacillus flagellatus sp. nov., isolated from selenium mineral soil.</title>
        <authorList>
            <person name="Dai X."/>
        </authorList>
    </citation>
    <scope>NUCLEOTIDE SEQUENCE [LARGE SCALE GENOMIC DNA]</scope>
    <source>
        <strain evidence="3 4">DXL2</strain>
    </source>
</reference>
<dbReference type="AlphaFoldDB" id="A0A2V5KGM5"/>